<dbReference type="AlphaFoldDB" id="A0A2M7VE05"/>
<evidence type="ECO:0000256" key="1">
    <source>
        <dbReference type="SAM" id="Phobius"/>
    </source>
</evidence>
<gene>
    <name evidence="2" type="ORF">COX77_03575</name>
</gene>
<evidence type="ECO:0000313" key="3">
    <source>
        <dbReference type="Proteomes" id="UP000230405"/>
    </source>
</evidence>
<keyword evidence="1" id="KW-0472">Membrane</keyword>
<dbReference type="Proteomes" id="UP000230405">
    <property type="component" value="Unassembled WGS sequence"/>
</dbReference>
<comment type="caution">
    <text evidence="2">The sequence shown here is derived from an EMBL/GenBank/DDBJ whole genome shotgun (WGS) entry which is preliminary data.</text>
</comment>
<sequence length="485" mass="53928">MATKRNKNTNLSEDFVSDTIIDDDISSNVEKTKSVTSKEKKKTKAKPVTAKKTATVIASSDNAEQQNQFVSSALASNSTSFFQPKQKTKKTPDQPATVEKVKVGVQDLNNQNISHFYKKFIVVIIVVAVILAGLIVNYTLAKAVISITPKYTEHAISFTAQIVSPDYPKLNEQPDLLIGRKLITEVSQKENFTATANESQKSKKATGQVTIYNKSNKDQALVATTRLTSPDNKLFRLVSTVNVPANGEVQVVVEADQEGDEYLIEPTRFIIPGLWEGLREKIYGESSEKMSFQQITSGLVTQENIDQAITSLTETLKKQALAKFNLEKIDNEKINPDALIATEKKRELSAQVGDQVNNFDLTLTLEFVLITYDEQKLLSKIQNDIDIVSQQNNGLVKHSSNDITLSIKELAGEDKQIIGVITGKYKIQLASPDVDLNQLKGKKLADAQTYLGSLQSIEKFEIKLLPFWLRTIPKLDNHIQIIVNK</sequence>
<reference evidence="3" key="1">
    <citation type="submission" date="2017-09" db="EMBL/GenBank/DDBJ databases">
        <title>Depth-based differentiation of microbial function through sediment-hosted aquifers and enrichment of novel symbionts in the deep terrestrial subsurface.</title>
        <authorList>
            <person name="Probst A.J."/>
            <person name="Ladd B."/>
            <person name="Jarett J.K."/>
            <person name="Geller-Mcgrath D.E."/>
            <person name="Sieber C.M.K."/>
            <person name="Emerson J.B."/>
            <person name="Anantharaman K."/>
            <person name="Thomas B.C."/>
            <person name="Malmstrom R."/>
            <person name="Stieglmeier M."/>
            <person name="Klingl A."/>
            <person name="Woyke T."/>
            <person name="Ryan C.M."/>
            <person name="Banfield J.F."/>
        </authorList>
    </citation>
    <scope>NUCLEOTIDE SEQUENCE [LARGE SCALE GENOMIC DNA]</scope>
</reference>
<evidence type="ECO:0000313" key="2">
    <source>
        <dbReference type="EMBL" id="PIZ98716.1"/>
    </source>
</evidence>
<protein>
    <recommendedName>
        <fullName evidence="4">Baseplate protein J-like domain-containing protein</fullName>
    </recommendedName>
</protein>
<organism evidence="2 3">
    <name type="scientific">Candidatus Komeilibacteria bacterium CG_4_10_14_0_2_um_filter_37_10</name>
    <dbReference type="NCBI Taxonomy" id="1974470"/>
    <lineage>
        <taxon>Bacteria</taxon>
        <taxon>Candidatus Komeiliibacteriota</taxon>
    </lineage>
</organism>
<evidence type="ECO:0008006" key="4">
    <source>
        <dbReference type="Google" id="ProtNLM"/>
    </source>
</evidence>
<feature type="transmembrane region" description="Helical" evidence="1">
    <location>
        <begin position="120"/>
        <end position="140"/>
    </location>
</feature>
<keyword evidence="1" id="KW-1133">Transmembrane helix</keyword>
<keyword evidence="1" id="KW-0812">Transmembrane</keyword>
<accession>A0A2M7VE05</accession>
<name>A0A2M7VE05_9BACT</name>
<proteinExistence type="predicted"/>
<dbReference type="EMBL" id="PFPO01000071">
    <property type="protein sequence ID" value="PIZ98716.1"/>
    <property type="molecule type" value="Genomic_DNA"/>
</dbReference>